<evidence type="ECO:0000259" key="2">
    <source>
        <dbReference type="PROSITE" id="PS50821"/>
    </source>
</evidence>
<feature type="compositionally biased region" description="Low complexity" evidence="1">
    <location>
        <begin position="1032"/>
        <end position="1045"/>
    </location>
</feature>
<proteinExistence type="predicted"/>
<dbReference type="Proteomes" id="UP001138500">
    <property type="component" value="Unassembled WGS sequence"/>
</dbReference>
<feature type="compositionally biased region" description="Polar residues" evidence="1">
    <location>
        <begin position="809"/>
        <end position="827"/>
    </location>
</feature>
<dbReference type="GO" id="GO:0003723">
    <property type="term" value="F:RNA binding"/>
    <property type="evidence" value="ECO:0007669"/>
    <property type="project" value="InterPro"/>
</dbReference>
<feature type="compositionally biased region" description="Basic and acidic residues" evidence="1">
    <location>
        <begin position="1072"/>
        <end position="1086"/>
    </location>
</feature>
<keyword evidence="4" id="KW-1185">Reference proteome</keyword>
<sequence length="1158" mass="131793">LGISEAITSEHSNPSWLRYNITIFQPRTTHANRTKMSLSVINLPVPVSKFEPKRFNLEDEFRLIQARCEQSTIKQGSYGKGKLYSKELLHVQQVAFETAVSGSKSPLLPFIYKVGKDRCLVQFNEKTQAGIEGVVGKSYSALVVAWEGRGFPPSGLDEHLEDQDVAAEESADEAMDDGDLYDILCRRQNGIVQWKRFGHEDNRHHTGLRFRWTRVELYPYTDKFNSHNHLQHLTDELEGVDVHNVQLYHVKVNIHEIAKATLPQLIYQVVDNTHMNERYFALSSARNTKTATWSYTRRNSTTWLKTDAGMSRMCSLYKAQNTTCYKLFMYNGLASDLLLGYFGVPATKYDSTYHKYITKALRGRIVKISGRGERRTIFAISEHDASKVSDADKHDAWLRRKDRLVEHPKLFCLDLGSQGKPALIPPELCVIEPHQSFTGKQTQSLQRELSRLQQDLILPSEEVSENAYIEEFSPRQRKITELDKELCDAFPDGVTFLFVEAGVNKLPNTAWAAFRQALKENQIFKRRDMVVSAEAPIFLKYQLEAHSDDTQATKAAWKAQLLHLMNKQDDGVQDKGKKPAAIVVASIQDDQHNRDIYHMLKYITECEVGLQSFAVNLANVNRLAKKFQNDGGRKVANEVINRMRIRNPPDSPKADRKDIAVALHIERKLVDHLQISDQGLFGASRWVYLVVLSSRGFETGTDYRTKVHKLMSQSEMDQYNPADHVLDFVKQVLPSNSSDYEHRITILRTGFMPPISSPPVSMHPGRKAEAHVHFDARYIRLQCDDGEGDDASKEGVNMDAAKQAEQDQKSPSQGSSNYFNHSSNNVLGKQAYGHPVEGSRAETANREMGHIYSKLLEDNRTAKAKVSYILLSEDRDFKLTQEAKERIAKRCLDRVEDKDDGKGGRRAKAVFLIADTKLMNNDHTFGIHRNAASGNATLVKAELLGEKLSDEQEQPKEPDPDEALGRTKKKTSEATEEEDRYEHWRKMLHQHTTRGMLDEHKKRMTPEDHERRQLLQPPPNFGHQLQVRQRPSSSSLASSETTASSVPQHDSAYGSPTKSLRSKTSKLALTSTHDKDDRGGEEDCNHGCRAQTPARLWMDDRMELYYTKWPVPTHLAHLAAKRAWMHLRKDDWEDPDNGTAPLVLVPVKEDVARSLYYL</sequence>
<feature type="non-terminal residue" evidence="3">
    <location>
        <position position="1"/>
    </location>
</feature>
<protein>
    <recommendedName>
        <fullName evidence="2">PAZ domain-containing protein</fullName>
    </recommendedName>
</protein>
<evidence type="ECO:0000313" key="4">
    <source>
        <dbReference type="Proteomes" id="UP001138500"/>
    </source>
</evidence>
<dbReference type="PROSITE" id="PS50821">
    <property type="entry name" value="PAZ"/>
    <property type="match status" value="1"/>
</dbReference>
<dbReference type="InterPro" id="IPR003100">
    <property type="entry name" value="PAZ_dom"/>
</dbReference>
<reference evidence="3 4" key="1">
    <citation type="journal article" date="2018" name="IMA Fungus">
        <title>IMA Genome-F 10: Nine draft genome sequences of Claviceps purpurea s.lat., including C. arundinis, C. humidiphila, and C. cf. spartinae, pseudomolecules for the pitch canker pathogen Fusarium circinatum, draft genome of Davidsoniella eucalypti, Grosmannia galeiformis, Quambalaria eucalypti, and Teratosphaeria destructans.</title>
        <authorList>
            <person name="Wingfield B.D."/>
            <person name="Liu M."/>
            <person name="Nguyen H.D."/>
            <person name="Lane F.A."/>
            <person name="Morgan S.W."/>
            <person name="De Vos L."/>
            <person name="Wilken P.M."/>
            <person name="Duong T.A."/>
            <person name="Aylward J."/>
            <person name="Coetzee M.P."/>
            <person name="Dadej K."/>
            <person name="De Beer Z.W."/>
            <person name="Findlay W."/>
            <person name="Havenga M."/>
            <person name="Kolarik M."/>
            <person name="Menzies J.G."/>
            <person name="Naidoo K."/>
            <person name="Pochopski O."/>
            <person name="Shoukouhi P."/>
            <person name="Santana Q.C."/>
            <person name="Seifert K.A."/>
            <person name="Soal N."/>
            <person name="Steenkamp E.T."/>
            <person name="Tatham C.T."/>
            <person name="van der Nest M.A."/>
            <person name="Wingfield M.J."/>
        </authorList>
    </citation>
    <scope>NUCLEOTIDE SEQUENCE [LARGE SCALE GENOMIC DNA]</scope>
    <source>
        <strain evidence="3">CMW44962</strain>
    </source>
</reference>
<feature type="region of interest" description="Disordered" evidence="1">
    <location>
        <begin position="946"/>
        <end position="1088"/>
    </location>
</feature>
<feature type="compositionally biased region" description="Basic and acidic residues" evidence="1">
    <location>
        <begin position="996"/>
        <end position="1013"/>
    </location>
</feature>
<evidence type="ECO:0000313" key="3">
    <source>
        <dbReference type="EMBL" id="KAH9809820.1"/>
    </source>
</evidence>
<dbReference type="InterPro" id="IPR036085">
    <property type="entry name" value="PAZ_dom_sf"/>
</dbReference>
<dbReference type="OrthoDB" id="3636600at2759"/>
<name>A0A9W7SI46_9PEZI</name>
<organism evidence="3 4">
    <name type="scientific">Teratosphaeria destructans</name>
    <dbReference type="NCBI Taxonomy" id="418781"/>
    <lineage>
        <taxon>Eukaryota</taxon>
        <taxon>Fungi</taxon>
        <taxon>Dikarya</taxon>
        <taxon>Ascomycota</taxon>
        <taxon>Pezizomycotina</taxon>
        <taxon>Dothideomycetes</taxon>
        <taxon>Dothideomycetidae</taxon>
        <taxon>Mycosphaerellales</taxon>
        <taxon>Teratosphaeriaceae</taxon>
        <taxon>Teratosphaeria</taxon>
    </lineage>
</organism>
<dbReference type="SUPFAM" id="SSF101690">
    <property type="entry name" value="PAZ domain"/>
    <property type="match status" value="1"/>
</dbReference>
<feature type="domain" description="PAZ" evidence="2">
    <location>
        <begin position="333"/>
        <end position="433"/>
    </location>
</feature>
<feature type="compositionally biased region" description="Basic and acidic residues" evidence="1">
    <location>
        <begin position="946"/>
        <end position="958"/>
    </location>
</feature>
<accession>A0A9W7SI46</accession>
<dbReference type="EMBL" id="RIBY02002534">
    <property type="protein sequence ID" value="KAH9809820.1"/>
    <property type="molecule type" value="Genomic_DNA"/>
</dbReference>
<gene>
    <name evidence="3" type="ORF">Tdes44962_MAKER06061</name>
</gene>
<evidence type="ECO:0000256" key="1">
    <source>
        <dbReference type="SAM" id="MobiDB-lite"/>
    </source>
</evidence>
<comment type="caution">
    <text evidence="3">The sequence shown here is derived from an EMBL/GenBank/DDBJ whole genome shotgun (WGS) entry which is preliminary data.</text>
</comment>
<dbReference type="Gene3D" id="2.170.260.10">
    <property type="entry name" value="paz domain"/>
    <property type="match status" value="1"/>
</dbReference>
<reference evidence="3 4" key="2">
    <citation type="journal article" date="2021" name="Curr. Genet.">
        <title>Genetic response to nitrogen starvation in the aggressive Eucalyptus foliar pathogen Teratosphaeria destructans.</title>
        <authorList>
            <person name="Havenga M."/>
            <person name="Wingfield B.D."/>
            <person name="Wingfield M.J."/>
            <person name="Dreyer L.L."/>
            <person name="Roets F."/>
            <person name="Aylward J."/>
        </authorList>
    </citation>
    <scope>NUCLEOTIDE SEQUENCE [LARGE SCALE GENOMIC DNA]</scope>
    <source>
        <strain evidence="3">CMW44962</strain>
    </source>
</reference>
<feature type="region of interest" description="Disordered" evidence="1">
    <location>
        <begin position="799"/>
        <end position="845"/>
    </location>
</feature>
<dbReference type="AlphaFoldDB" id="A0A9W7SI46"/>